<feature type="transmembrane region" description="Helical" evidence="8">
    <location>
        <begin position="421"/>
        <end position="440"/>
    </location>
</feature>
<dbReference type="Pfam" id="PF00083">
    <property type="entry name" value="Sugar_tr"/>
    <property type="match status" value="1"/>
</dbReference>
<feature type="transmembrane region" description="Helical" evidence="8">
    <location>
        <begin position="60"/>
        <end position="78"/>
    </location>
</feature>
<feature type="transmembrane region" description="Helical" evidence="8">
    <location>
        <begin position="389"/>
        <end position="409"/>
    </location>
</feature>
<evidence type="ECO:0000259" key="9">
    <source>
        <dbReference type="PROSITE" id="PS50850"/>
    </source>
</evidence>
<evidence type="ECO:0000256" key="7">
    <source>
        <dbReference type="ARBA" id="ARBA00023136"/>
    </source>
</evidence>
<dbReference type="InterPro" id="IPR003663">
    <property type="entry name" value="Sugar/inositol_transpt"/>
</dbReference>
<dbReference type="PROSITE" id="PS50850">
    <property type="entry name" value="MFS"/>
    <property type="match status" value="1"/>
</dbReference>
<keyword evidence="4" id="KW-0762">Sugar transport</keyword>
<dbReference type="SUPFAM" id="SSF103473">
    <property type="entry name" value="MFS general substrate transporter"/>
    <property type="match status" value="1"/>
</dbReference>
<feature type="transmembrane region" description="Helical" evidence="8">
    <location>
        <begin position="148"/>
        <end position="169"/>
    </location>
</feature>
<dbReference type="InterPro" id="IPR050549">
    <property type="entry name" value="MFS_Trehalose_Transporter"/>
</dbReference>
<sequence length="534" mass="59301">MHNFIGSKFKANCRQLFAAISVNLVTFSFGLYTGWSSTVSPMFTDPKETPLDHVMTDNSISWACSWGMLSAILGTFFWGMLADNFGRKTTGFLTMLPYLVSWIILLVVKTETALMVSRFLGGLGASGAAINCPMYVGEVSDEAMKAGLGSLFILMYNIGVLYVYVFGVMVDYTHLNLACLAISLLFMIVWMYVPESPIFLIQKKRIDEARQSLMWFRGKDNDKEVSDEMDSLMRHGDQLTKATLADYKKRGTLKALLIGLVFQAGTQFSGINIILMYTVDIFKKSGSRMSPHSCTILVGVVQVIGSAIATLTVHRAGRKFFLMVTYGVTALALITIGTCFYVNKVDPSINTGILPVLSLSVHVIAFSLGLGMVPYIIYTEVFPANVRNICMSLLMFFNNVLGFVIIKAYPSMSEALHTSGYFWMFGAVCLAVVPYTYLFVPETKDKAYEDIRRELLLWFPDRRHKNKAAAVDKETAADQVDGGDAGNVVVVEANEMKVYMGKDQSCFATPQRARDNCLISVNITDLRGMGEWEN</sequence>
<evidence type="ECO:0000256" key="2">
    <source>
        <dbReference type="ARBA" id="ARBA00022448"/>
    </source>
</evidence>
<evidence type="ECO:0000256" key="6">
    <source>
        <dbReference type="ARBA" id="ARBA00022989"/>
    </source>
</evidence>
<evidence type="ECO:0000256" key="5">
    <source>
        <dbReference type="ARBA" id="ARBA00022692"/>
    </source>
</evidence>
<dbReference type="PANTHER" id="PTHR48021:SF1">
    <property type="entry name" value="GH07001P-RELATED"/>
    <property type="match status" value="1"/>
</dbReference>
<keyword evidence="3" id="KW-1003">Cell membrane</keyword>
<reference evidence="10 11" key="1">
    <citation type="submission" date="2019-08" db="EMBL/GenBank/DDBJ databases">
        <title>Whole genome of Aphis craccivora.</title>
        <authorList>
            <person name="Voronova N.V."/>
            <person name="Shulinski R.S."/>
            <person name="Bandarenka Y.V."/>
            <person name="Zhorov D.G."/>
            <person name="Warner D."/>
        </authorList>
    </citation>
    <scope>NUCLEOTIDE SEQUENCE [LARGE SCALE GENOMIC DNA]</scope>
    <source>
        <strain evidence="10">180601</strain>
        <tissue evidence="10">Whole Body</tissue>
    </source>
</reference>
<feature type="transmembrane region" description="Helical" evidence="8">
    <location>
        <begin position="114"/>
        <end position="136"/>
    </location>
</feature>
<feature type="domain" description="Major facilitator superfamily (MFS) profile" evidence="9">
    <location>
        <begin position="14"/>
        <end position="444"/>
    </location>
</feature>
<dbReference type="EMBL" id="VUJU01001434">
    <property type="protein sequence ID" value="KAF0765297.1"/>
    <property type="molecule type" value="Genomic_DNA"/>
</dbReference>
<organism evidence="10 11">
    <name type="scientific">Aphis craccivora</name>
    <name type="common">Cowpea aphid</name>
    <dbReference type="NCBI Taxonomy" id="307492"/>
    <lineage>
        <taxon>Eukaryota</taxon>
        <taxon>Metazoa</taxon>
        <taxon>Ecdysozoa</taxon>
        <taxon>Arthropoda</taxon>
        <taxon>Hexapoda</taxon>
        <taxon>Insecta</taxon>
        <taxon>Pterygota</taxon>
        <taxon>Neoptera</taxon>
        <taxon>Paraneoptera</taxon>
        <taxon>Hemiptera</taxon>
        <taxon>Sternorrhyncha</taxon>
        <taxon>Aphidomorpha</taxon>
        <taxon>Aphidoidea</taxon>
        <taxon>Aphididae</taxon>
        <taxon>Aphidini</taxon>
        <taxon>Aphis</taxon>
        <taxon>Aphis</taxon>
    </lineage>
</organism>
<dbReference type="PRINTS" id="PR00171">
    <property type="entry name" value="SUGRTRNSPORT"/>
</dbReference>
<dbReference type="Gene3D" id="1.20.1250.20">
    <property type="entry name" value="MFS general substrate transporter like domains"/>
    <property type="match status" value="1"/>
</dbReference>
<evidence type="ECO:0000313" key="11">
    <source>
        <dbReference type="Proteomes" id="UP000478052"/>
    </source>
</evidence>
<keyword evidence="5 8" id="KW-0812">Transmembrane</keyword>
<evidence type="ECO:0000256" key="4">
    <source>
        <dbReference type="ARBA" id="ARBA00022597"/>
    </source>
</evidence>
<feature type="transmembrane region" description="Helical" evidence="8">
    <location>
        <begin position="175"/>
        <end position="193"/>
    </location>
</feature>
<feature type="transmembrane region" description="Helical" evidence="8">
    <location>
        <begin position="320"/>
        <end position="343"/>
    </location>
</feature>
<keyword evidence="11" id="KW-1185">Reference proteome</keyword>
<dbReference type="InterPro" id="IPR020846">
    <property type="entry name" value="MFS_dom"/>
</dbReference>
<keyword evidence="6 8" id="KW-1133">Transmembrane helix</keyword>
<proteinExistence type="predicted"/>
<evidence type="ECO:0000256" key="8">
    <source>
        <dbReference type="SAM" id="Phobius"/>
    </source>
</evidence>
<feature type="non-terminal residue" evidence="10">
    <location>
        <position position="534"/>
    </location>
</feature>
<evidence type="ECO:0000313" key="10">
    <source>
        <dbReference type="EMBL" id="KAF0765297.1"/>
    </source>
</evidence>
<evidence type="ECO:0000256" key="1">
    <source>
        <dbReference type="ARBA" id="ARBA00004651"/>
    </source>
</evidence>
<feature type="transmembrane region" description="Helical" evidence="8">
    <location>
        <begin position="90"/>
        <end position="108"/>
    </location>
</feature>
<dbReference type="GO" id="GO:0005886">
    <property type="term" value="C:plasma membrane"/>
    <property type="evidence" value="ECO:0007669"/>
    <property type="project" value="UniProtKB-SubCell"/>
</dbReference>
<dbReference type="Proteomes" id="UP000478052">
    <property type="component" value="Unassembled WGS sequence"/>
</dbReference>
<dbReference type="AlphaFoldDB" id="A0A6G0Z4A8"/>
<comment type="caution">
    <text evidence="10">The sequence shown here is derived from an EMBL/GenBank/DDBJ whole genome shotgun (WGS) entry which is preliminary data.</text>
</comment>
<evidence type="ECO:0000256" key="3">
    <source>
        <dbReference type="ARBA" id="ARBA00022475"/>
    </source>
</evidence>
<dbReference type="InterPro" id="IPR005828">
    <property type="entry name" value="MFS_sugar_transport-like"/>
</dbReference>
<keyword evidence="2" id="KW-0813">Transport</keyword>
<gene>
    <name evidence="10" type="ORF">FWK35_00004509</name>
</gene>
<feature type="transmembrane region" description="Helical" evidence="8">
    <location>
        <begin position="255"/>
        <end position="277"/>
    </location>
</feature>
<accession>A0A6G0Z4A8</accession>
<feature type="transmembrane region" description="Helical" evidence="8">
    <location>
        <begin position="289"/>
        <end position="313"/>
    </location>
</feature>
<keyword evidence="7 8" id="KW-0472">Membrane</keyword>
<protein>
    <submittedName>
        <fullName evidence="10">Facilitated trehalose transporter Tret1-2</fullName>
    </submittedName>
</protein>
<name>A0A6G0Z4A8_APHCR</name>
<dbReference type="PANTHER" id="PTHR48021">
    <property type="match status" value="1"/>
</dbReference>
<comment type="subcellular location">
    <subcellularLocation>
        <location evidence="1">Cell membrane</location>
        <topology evidence="1">Multi-pass membrane protein</topology>
    </subcellularLocation>
</comment>
<feature type="transmembrane region" description="Helical" evidence="8">
    <location>
        <begin position="16"/>
        <end position="35"/>
    </location>
</feature>
<dbReference type="GO" id="GO:0022857">
    <property type="term" value="F:transmembrane transporter activity"/>
    <property type="evidence" value="ECO:0007669"/>
    <property type="project" value="InterPro"/>
</dbReference>
<dbReference type="FunFam" id="1.20.1250.20:FF:000218">
    <property type="entry name" value="facilitated trehalose transporter Tret1"/>
    <property type="match status" value="1"/>
</dbReference>
<dbReference type="InterPro" id="IPR036259">
    <property type="entry name" value="MFS_trans_sf"/>
</dbReference>
<dbReference type="OrthoDB" id="6612291at2759"/>
<feature type="transmembrane region" description="Helical" evidence="8">
    <location>
        <begin position="355"/>
        <end position="377"/>
    </location>
</feature>